<accession>A0A9P7U947</accession>
<dbReference type="Proteomes" id="UP000699042">
    <property type="component" value="Unassembled WGS sequence"/>
</dbReference>
<keyword evidence="2" id="KW-1185">Reference proteome</keyword>
<evidence type="ECO:0000313" key="2">
    <source>
        <dbReference type="Proteomes" id="UP000699042"/>
    </source>
</evidence>
<name>A0A9P7U947_9PEZI</name>
<proteinExistence type="predicted"/>
<sequence>MVWRPGPDSATKIPGAEGSIFVIRQTATL</sequence>
<evidence type="ECO:0000313" key="1">
    <source>
        <dbReference type="EMBL" id="KAG7045028.1"/>
    </source>
</evidence>
<reference evidence="1" key="1">
    <citation type="submission" date="2021-05" db="EMBL/GenBank/DDBJ databases">
        <title>Comparative genomics of three Colletotrichum scovillei strains and genetic complementation revealed genes involved fungal growth and virulence on chili pepper.</title>
        <authorList>
            <person name="Hsieh D.-K."/>
            <person name="Chuang S.-C."/>
            <person name="Chen C.-Y."/>
            <person name="Chao Y.-T."/>
            <person name="Lu M.-Y.J."/>
            <person name="Lee M.-H."/>
            <person name="Shih M.-C."/>
        </authorList>
    </citation>
    <scope>NUCLEOTIDE SEQUENCE</scope>
    <source>
        <strain evidence="1">Coll-153</strain>
    </source>
</reference>
<gene>
    <name evidence="1" type="ORF">JMJ77_009117</name>
</gene>
<organism evidence="1 2">
    <name type="scientific">Colletotrichum scovillei</name>
    <dbReference type="NCBI Taxonomy" id="1209932"/>
    <lineage>
        <taxon>Eukaryota</taxon>
        <taxon>Fungi</taxon>
        <taxon>Dikarya</taxon>
        <taxon>Ascomycota</taxon>
        <taxon>Pezizomycotina</taxon>
        <taxon>Sordariomycetes</taxon>
        <taxon>Hypocreomycetidae</taxon>
        <taxon>Glomerellales</taxon>
        <taxon>Glomerellaceae</taxon>
        <taxon>Colletotrichum</taxon>
        <taxon>Colletotrichum acutatum species complex</taxon>
    </lineage>
</organism>
<dbReference type="EMBL" id="JAESDN010000009">
    <property type="protein sequence ID" value="KAG7045028.1"/>
    <property type="molecule type" value="Genomic_DNA"/>
</dbReference>
<comment type="caution">
    <text evidence="1">The sequence shown here is derived from an EMBL/GenBank/DDBJ whole genome shotgun (WGS) entry which is preliminary data.</text>
</comment>
<dbReference type="AlphaFoldDB" id="A0A9P7U947"/>
<protein>
    <submittedName>
        <fullName evidence="1">Uncharacterized protein</fullName>
    </submittedName>
</protein>